<evidence type="ECO:0000313" key="9">
    <source>
        <dbReference type="EMBL" id="EKX88626.1"/>
    </source>
</evidence>
<reference evidence="9 10" key="1">
    <citation type="submission" date="2012-05" db="EMBL/GenBank/DDBJ databases">
        <authorList>
            <person name="Weinstock G."/>
            <person name="Sodergren E."/>
            <person name="Lobos E.A."/>
            <person name="Fulton L."/>
            <person name="Fulton R."/>
            <person name="Courtney L."/>
            <person name="Fronick C."/>
            <person name="O'Laughlin M."/>
            <person name="Godfrey J."/>
            <person name="Wilson R.M."/>
            <person name="Miner T."/>
            <person name="Farmer C."/>
            <person name="Delehaunty K."/>
            <person name="Cordes M."/>
            <person name="Minx P."/>
            <person name="Tomlinson C."/>
            <person name="Chen J."/>
            <person name="Wollam A."/>
            <person name="Pepin K.H."/>
            <person name="Bhonagiri V."/>
            <person name="Zhang X."/>
            <person name="Suruliraj S."/>
            <person name="Warren W."/>
            <person name="Mitreva M."/>
            <person name="Mardis E.R."/>
            <person name="Wilson R.K."/>
        </authorList>
    </citation>
    <scope>NUCLEOTIDE SEQUENCE [LARGE SCALE GENOMIC DNA]</scope>
    <source>
        <strain evidence="9 10">F0235</strain>
    </source>
</reference>
<dbReference type="SUPFAM" id="SSF55658">
    <property type="entry name" value="L9 N-domain-like"/>
    <property type="match status" value="1"/>
</dbReference>
<keyword evidence="5 7" id="KW-0687">Ribonucleoprotein</keyword>
<dbReference type="Gene3D" id="3.40.5.10">
    <property type="entry name" value="Ribosomal protein L9, N-terminal domain"/>
    <property type="match status" value="1"/>
</dbReference>
<dbReference type="EMBL" id="AMEM01000037">
    <property type="protein sequence ID" value="EKX88626.1"/>
    <property type="molecule type" value="Genomic_DNA"/>
</dbReference>
<dbReference type="PANTHER" id="PTHR21368">
    <property type="entry name" value="50S RIBOSOMAL PROTEIN L9"/>
    <property type="match status" value="1"/>
</dbReference>
<evidence type="ECO:0000256" key="5">
    <source>
        <dbReference type="ARBA" id="ARBA00023274"/>
    </source>
</evidence>
<dbReference type="InterPro" id="IPR036791">
    <property type="entry name" value="Ribosomal_bL9_C_sf"/>
</dbReference>
<dbReference type="STRING" id="1035195.HMPREF9997_02300"/>
<evidence type="ECO:0000256" key="2">
    <source>
        <dbReference type="ARBA" id="ARBA00022730"/>
    </source>
</evidence>
<keyword evidence="3 7" id="KW-0694">RNA-binding</keyword>
<dbReference type="GO" id="GO:0006412">
    <property type="term" value="P:translation"/>
    <property type="evidence" value="ECO:0007669"/>
    <property type="project" value="UniProtKB-UniRule"/>
</dbReference>
<dbReference type="FunFam" id="3.40.5.10:FF:000003">
    <property type="entry name" value="50S ribosomal protein L9"/>
    <property type="match status" value="1"/>
</dbReference>
<dbReference type="HOGENOM" id="CLU_078938_5_1_11"/>
<dbReference type="Proteomes" id="UP000010445">
    <property type="component" value="Unassembled WGS sequence"/>
</dbReference>
<dbReference type="GO" id="GO:1990904">
    <property type="term" value="C:ribonucleoprotein complex"/>
    <property type="evidence" value="ECO:0007669"/>
    <property type="project" value="UniProtKB-KW"/>
</dbReference>
<dbReference type="Pfam" id="PF03948">
    <property type="entry name" value="Ribosomal_L9_C"/>
    <property type="match status" value="1"/>
</dbReference>
<evidence type="ECO:0000256" key="1">
    <source>
        <dbReference type="ARBA" id="ARBA00010605"/>
    </source>
</evidence>
<dbReference type="GO" id="GO:0019843">
    <property type="term" value="F:rRNA binding"/>
    <property type="evidence" value="ECO:0007669"/>
    <property type="project" value="UniProtKB-UniRule"/>
</dbReference>
<protein>
    <recommendedName>
        <fullName evidence="6 7">Large ribosomal subunit protein bL9</fullName>
    </recommendedName>
</protein>
<evidence type="ECO:0000256" key="3">
    <source>
        <dbReference type="ARBA" id="ARBA00022884"/>
    </source>
</evidence>
<dbReference type="eggNOG" id="COG0359">
    <property type="taxonomic scope" value="Bacteria"/>
</dbReference>
<dbReference type="GO" id="GO:0003735">
    <property type="term" value="F:structural constituent of ribosome"/>
    <property type="evidence" value="ECO:0007669"/>
    <property type="project" value="InterPro"/>
</dbReference>
<dbReference type="InterPro" id="IPR036935">
    <property type="entry name" value="Ribosomal_bL9_N_sf"/>
</dbReference>
<accession>L1MCE5</accession>
<dbReference type="InterPro" id="IPR020070">
    <property type="entry name" value="Ribosomal_bL9_N"/>
</dbReference>
<dbReference type="InterPro" id="IPR000244">
    <property type="entry name" value="Ribosomal_bL9"/>
</dbReference>
<dbReference type="PATRIC" id="fig|1035195.3.peg.2058"/>
<sequence length="161" mass="17390">MQWDEQRKAGIMKLILTAAVDNLGVPGDIVEVKNGYGRNYLLPQGYAIIANRGAEKEAESIRRAREARAIRDLDHAREVKEQLENLTGVSIAVRTSDKGKLFGSVTVEDIAAAVKKAGGPSLDKTAIELPKRHVKNTGSYAVNVKLHGDIAATVNFEVVAA</sequence>
<organism evidence="9 10">
    <name type="scientific">Corynebacterium durum F0235</name>
    <dbReference type="NCBI Taxonomy" id="1035195"/>
    <lineage>
        <taxon>Bacteria</taxon>
        <taxon>Bacillati</taxon>
        <taxon>Actinomycetota</taxon>
        <taxon>Actinomycetes</taxon>
        <taxon>Mycobacteriales</taxon>
        <taxon>Corynebacteriaceae</taxon>
        <taxon>Corynebacterium</taxon>
    </lineage>
</organism>
<dbReference type="GO" id="GO:0005840">
    <property type="term" value="C:ribosome"/>
    <property type="evidence" value="ECO:0007669"/>
    <property type="project" value="UniProtKB-KW"/>
</dbReference>
<keyword evidence="10" id="KW-1185">Reference proteome</keyword>
<dbReference type="InterPro" id="IPR020069">
    <property type="entry name" value="Ribosomal_bL9_C"/>
</dbReference>
<gene>
    <name evidence="7" type="primary">rplI</name>
    <name evidence="9" type="ORF">HMPREF9997_02300</name>
</gene>
<comment type="caution">
    <text evidence="9">The sequence shown here is derived from an EMBL/GenBank/DDBJ whole genome shotgun (WGS) entry which is preliminary data.</text>
</comment>
<comment type="similarity">
    <text evidence="1 7">Belongs to the bacterial ribosomal protein bL9 family.</text>
</comment>
<keyword evidence="4 7" id="KW-0689">Ribosomal protein</keyword>
<feature type="domain" description="Ribosomal protein L9" evidence="8">
    <location>
        <begin position="24"/>
        <end position="51"/>
    </location>
</feature>
<keyword evidence="2 7" id="KW-0699">rRNA-binding</keyword>
<dbReference type="InterPro" id="IPR009027">
    <property type="entry name" value="Ribosomal_bL9/RNase_H1_N"/>
</dbReference>
<dbReference type="HAMAP" id="MF_00503">
    <property type="entry name" value="Ribosomal_bL9"/>
    <property type="match status" value="1"/>
</dbReference>
<evidence type="ECO:0000256" key="4">
    <source>
        <dbReference type="ARBA" id="ARBA00022980"/>
    </source>
</evidence>
<proteinExistence type="inferred from homology"/>
<evidence type="ECO:0000313" key="10">
    <source>
        <dbReference type="Proteomes" id="UP000010445"/>
    </source>
</evidence>
<evidence type="ECO:0000256" key="6">
    <source>
        <dbReference type="ARBA" id="ARBA00035292"/>
    </source>
</evidence>
<dbReference type="AlphaFoldDB" id="L1MCE5"/>
<dbReference type="Pfam" id="PF01281">
    <property type="entry name" value="Ribosomal_L9_N"/>
    <property type="match status" value="1"/>
</dbReference>
<evidence type="ECO:0000259" key="8">
    <source>
        <dbReference type="PROSITE" id="PS00651"/>
    </source>
</evidence>
<dbReference type="NCBIfam" id="TIGR00158">
    <property type="entry name" value="L9"/>
    <property type="match status" value="1"/>
</dbReference>
<comment type="function">
    <text evidence="7">Binds to the 23S rRNA.</text>
</comment>
<evidence type="ECO:0000256" key="7">
    <source>
        <dbReference type="HAMAP-Rule" id="MF_00503"/>
    </source>
</evidence>
<dbReference type="PROSITE" id="PS00651">
    <property type="entry name" value="RIBOSOMAL_L9"/>
    <property type="match status" value="1"/>
</dbReference>
<name>L1MCE5_9CORY</name>
<dbReference type="InterPro" id="IPR020594">
    <property type="entry name" value="Ribosomal_bL9_bac/chp"/>
</dbReference>
<dbReference type="SUPFAM" id="SSF55653">
    <property type="entry name" value="Ribosomal protein L9 C-domain"/>
    <property type="match status" value="1"/>
</dbReference>
<dbReference type="Gene3D" id="3.10.430.100">
    <property type="entry name" value="Ribosomal protein L9, C-terminal domain"/>
    <property type="match status" value="1"/>
</dbReference>